<comment type="caution">
    <text evidence="1">The sequence shown here is derived from an EMBL/GenBank/DDBJ whole genome shotgun (WGS) entry which is preliminary data.</text>
</comment>
<dbReference type="Proteomes" id="UP000177982">
    <property type="component" value="Unassembled WGS sequence"/>
</dbReference>
<reference evidence="1 2" key="1">
    <citation type="journal article" date="2016" name="Nat. Commun.">
        <title>Thousands of microbial genomes shed light on interconnected biogeochemical processes in an aquifer system.</title>
        <authorList>
            <person name="Anantharaman K."/>
            <person name="Brown C.T."/>
            <person name="Hug L.A."/>
            <person name="Sharon I."/>
            <person name="Castelle C.J."/>
            <person name="Probst A.J."/>
            <person name="Thomas B.C."/>
            <person name="Singh A."/>
            <person name="Wilkins M.J."/>
            <person name="Karaoz U."/>
            <person name="Brodie E.L."/>
            <person name="Williams K.H."/>
            <person name="Hubbard S.S."/>
            <person name="Banfield J.F."/>
        </authorList>
    </citation>
    <scope>NUCLEOTIDE SEQUENCE [LARGE SCALE GENOMIC DNA]</scope>
</reference>
<dbReference type="EMBL" id="MHQO01000040">
    <property type="protein sequence ID" value="OHA05980.1"/>
    <property type="molecule type" value="Genomic_DNA"/>
</dbReference>
<evidence type="ECO:0000313" key="1">
    <source>
        <dbReference type="EMBL" id="OHA05980.1"/>
    </source>
</evidence>
<proteinExistence type="predicted"/>
<dbReference type="AlphaFoldDB" id="A0A1G2L343"/>
<evidence type="ECO:0008006" key="3">
    <source>
        <dbReference type="Google" id="ProtNLM"/>
    </source>
</evidence>
<accession>A0A1G2L343</accession>
<organism evidence="1 2">
    <name type="scientific">Candidatus Sungbacteria bacterium RIFCSPLOWO2_01_FULL_47_10</name>
    <dbReference type="NCBI Taxonomy" id="1802276"/>
    <lineage>
        <taxon>Bacteria</taxon>
        <taxon>Candidatus Sungiibacteriota</taxon>
    </lineage>
</organism>
<protein>
    <recommendedName>
        <fullName evidence="3">Ig-like domain-containing protein</fullName>
    </recommendedName>
</protein>
<dbReference type="SUPFAM" id="SSF48726">
    <property type="entry name" value="Immunoglobulin"/>
    <property type="match status" value="1"/>
</dbReference>
<dbReference type="InterPro" id="IPR036179">
    <property type="entry name" value="Ig-like_dom_sf"/>
</dbReference>
<gene>
    <name evidence="1" type="ORF">A2934_04005</name>
</gene>
<evidence type="ECO:0000313" key="2">
    <source>
        <dbReference type="Proteomes" id="UP000177982"/>
    </source>
</evidence>
<name>A0A1G2L343_9BACT</name>
<sequence>MLKLSYRIGQTAMPTLSKKIPLCAVVIALTAVFAITIHVASAQTVPSFGFTTEPIPLYAGDTAIVTVESNNFAVGSTSFTWYVNDVVIPSASGMGKNSIKIETVKGKSEIFIVRVLVDPGAGFEPTERQYIVAPTYVPIPAEIYNTQSQIRVSFKINAYPRDPSPGQTVKLSLETFSFDPNFAKIQWYVNDELIASGVGERSAETAVGSIGETYSIRADVTLPDGTINSETILLQVSNLSFYWWVDSIAPPWYKGKALPAPKSKISILALPEFPGTSPQNLSYRWKHLDSTLSKQSGFGKSLLAFTPQFEGVEETLSLTVKNFAGTISKEKRINVGADRPPTIHFYRLKPLEGIDYARTITSLELPAGETLDVAAELFHLPQQFRDSLRYAWALNGEGVPSKDPAAPGLLTIRSEEGAILPQFIYLVISNKTGLTSQMSNSFGLIYR</sequence>